<dbReference type="InterPro" id="IPR011051">
    <property type="entry name" value="RmlC_Cupin_sf"/>
</dbReference>
<dbReference type="EMBL" id="NKUC01000043">
    <property type="protein sequence ID" value="PYD55870.1"/>
    <property type="molecule type" value="Genomic_DNA"/>
</dbReference>
<reference evidence="2 3" key="1">
    <citation type="submission" date="2017-07" db="EMBL/GenBank/DDBJ databases">
        <title>A draft genome sequence of Komagataeibacter xylinus LMG 1515.</title>
        <authorList>
            <person name="Skraban J."/>
            <person name="Cleenwerck I."/>
            <person name="Vandamme P."/>
            <person name="Trcek J."/>
        </authorList>
    </citation>
    <scope>NUCLEOTIDE SEQUENCE [LARGE SCALE GENOMIC DNA]</scope>
    <source>
        <strain evidence="2 3">LMG 1515</strain>
    </source>
</reference>
<keyword evidence="3" id="KW-1185">Reference proteome</keyword>
<dbReference type="InterPro" id="IPR041602">
    <property type="entry name" value="Quercetinase_C"/>
</dbReference>
<dbReference type="STRING" id="1220579.GCA_001571345_02911"/>
<name>A0A318PFA7_KOMXY</name>
<protein>
    <recommendedName>
        <fullName evidence="1">Quercetin 2,3-dioxygenase C-terminal cupin domain-containing protein</fullName>
    </recommendedName>
</protein>
<dbReference type="InterPro" id="IPR014710">
    <property type="entry name" value="RmlC-like_jellyroll"/>
</dbReference>
<feature type="domain" description="Quercetin 2,3-dioxygenase C-terminal cupin" evidence="1">
    <location>
        <begin position="164"/>
        <end position="241"/>
    </location>
</feature>
<accession>A0A318PFA7</accession>
<gene>
    <name evidence="2" type="ORF">CFR75_14040</name>
</gene>
<dbReference type="PANTHER" id="PTHR43212">
    <property type="entry name" value="QUERCETIN 2,3-DIOXYGENASE"/>
    <property type="match status" value="1"/>
</dbReference>
<organism evidence="2 3">
    <name type="scientific">Komagataeibacter xylinus</name>
    <name type="common">Gluconacetobacter xylinus</name>
    <dbReference type="NCBI Taxonomy" id="28448"/>
    <lineage>
        <taxon>Bacteria</taxon>
        <taxon>Pseudomonadati</taxon>
        <taxon>Pseudomonadota</taxon>
        <taxon>Alphaproteobacteria</taxon>
        <taxon>Acetobacterales</taxon>
        <taxon>Acetobacteraceae</taxon>
        <taxon>Komagataeibacter</taxon>
    </lineage>
</organism>
<comment type="caution">
    <text evidence="2">The sequence shown here is derived from an EMBL/GenBank/DDBJ whole genome shotgun (WGS) entry which is preliminary data.</text>
</comment>
<dbReference type="Proteomes" id="UP000248257">
    <property type="component" value="Unassembled WGS sequence"/>
</dbReference>
<evidence type="ECO:0000259" key="1">
    <source>
        <dbReference type="Pfam" id="PF17954"/>
    </source>
</evidence>
<dbReference type="OrthoDB" id="9780903at2"/>
<dbReference type="RefSeq" id="WP_061276098.1">
    <property type="nucleotide sequence ID" value="NZ_CBCRXN010000057.1"/>
</dbReference>
<proteinExistence type="predicted"/>
<sequence length="243" mass="24719">MITIRHAASLGTAHDGGQVLRCHFAFADYADPAHGHEGRLRAVNACTLPAGAAYRIGPEAAVDIVTWVADGTLATGMTGFEPDALGTGGLHLASTGSGCAQLAWCAGGQGASFIQFWFLADTQGMTPAQEMRPALPELEDGGFRILASGFPEDDPEEGESVEDGAPVTLAARARLLHSALPAGEGAAYGTAPGRVLYLLVVSGAVRIGTQELHAGDAAAISGLTDITVMADEAAVVLLADVAA</sequence>
<dbReference type="PANTHER" id="PTHR43212:SF3">
    <property type="entry name" value="QUERCETIN 2,3-DIOXYGENASE"/>
    <property type="match status" value="1"/>
</dbReference>
<dbReference type="Gene3D" id="2.60.120.10">
    <property type="entry name" value="Jelly Rolls"/>
    <property type="match status" value="2"/>
</dbReference>
<dbReference type="SUPFAM" id="SSF51182">
    <property type="entry name" value="RmlC-like cupins"/>
    <property type="match status" value="1"/>
</dbReference>
<dbReference type="InterPro" id="IPR012093">
    <property type="entry name" value="Pirin"/>
</dbReference>
<dbReference type="AlphaFoldDB" id="A0A318PFA7"/>
<evidence type="ECO:0000313" key="3">
    <source>
        <dbReference type="Proteomes" id="UP000248257"/>
    </source>
</evidence>
<dbReference type="Pfam" id="PF17954">
    <property type="entry name" value="Pirin_C_2"/>
    <property type="match status" value="1"/>
</dbReference>
<evidence type="ECO:0000313" key="2">
    <source>
        <dbReference type="EMBL" id="PYD55870.1"/>
    </source>
</evidence>